<name>A0A090ECW4_MESPL</name>
<dbReference type="InterPro" id="IPR019904">
    <property type="entry name" value="Peroxiredoxin_OsmC"/>
</dbReference>
<keyword evidence="3" id="KW-1185">Reference proteome</keyword>
<dbReference type="GO" id="GO:0004601">
    <property type="term" value="F:peroxidase activity"/>
    <property type="evidence" value="ECO:0007669"/>
    <property type="project" value="InterPro"/>
</dbReference>
<dbReference type="Gene3D" id="3.30.300.20">
    <property type="match status" value="1"/>
</dbReference>
<dbReference type="Pfam" id="PF02566">
    <property type="entry name" value="OsmC"/>
    <property type="match status" value="1"/>
</dbReference>
<evidence type="ECO:0000313" key="3">
    <source>
        <dbReference type="Proteomes" id="UP000045285"/>
    </source>
</evidence>
<dbReference type="GO" id="GO:0006979">
    <property type="term" value="P:response to oxidative stress"/>
    <property type="evidence" value="ECO:0007669"/>
    <property type="project" value="InterPro"/>
</dbReference>
<reference evidence="3" key="1">
    <citation type="submission" date="2014-08" db="EMBL/GenBank/DDBJ databases">
        <authorList>
            <person name="Moulin L."/>
        </authorList>
    </citation>
    <scope>NUCLEOTIDE SEQUENCE [LARGE SCALE GENOMIC DNA]</scope>
</reference>
<organism evidence="2 3">
    <name type="scientific">Mesorhizobium plurifarium</name>
    <dbReference type="NCBI Taxonomy" id="69974"/>
    <lineage>
        <taxon>Bacteria</taxon>
        <taxon>Pseudomonadati</taxon>
        <taxon>Pseudomonadota</taxon>
        <taxon>Alphaproteobacteria</taxon>
        <taxon>Hyphomicrobiales</taxon>
        <taxon>Phyllobacteriaceae</taxon>
        <taxon>Mesorhizobium</taxon>
    </lineage>
</organism>
<dbReference type="PANTHER" id="PTHR42830:SF1">
    <property type="entry name" value="OSMOTICALLY INDUCIBLE FAMILY PROTEIN"/>
    <property type="match status" value="1"/>
</dbReference>
<evidence type="ECO:0000313" key="2">
    <source>
        <dbReference type="EMBL" id="CDX27963.1"/>
    </source>
</evidence>
<dbReference type="Proteomes" id="UP000045285">
    <property type="component" value="Unassembled WGS sequence"/>
</dbReference>
<protein>
    <submittedName>
        <fullName evidence="2">Osmotically inducible, stress-inducible membrane protein (Modular protein)</fullName>
    </submittedName>
</protein>
<dbReference type="NCBIfam" id="TIGR03562">
    <property type="entry name" value="osmo_induc_OsmC"/>
    <property type="match status" value="1"/>
</dbReference>
<feature type="region of interest" description="Disordered" evidence="1">
    <location>
        <begin position="117"/>
        <end position="177"/>
    </location>
</feature>
<accession>A0A090ECW4</accession>
<sequence>MTIREASAQWQGTLKQGSGRLLLGSGVFEGAYSFPSRFENGPGTNPEELIAAAHAGCFSMALTAILGAEGHAVENIHTIAKVHLGATTAGPTITRIELETEADVAGISAEDFERLAQKSQGRLPRLAGAGRRRNHHAQGEPHSSMKRKEKTNDPGIDHRHRLGQALRRDGGNHAALQ</sequence>
<gene>
    <name evidence="2" type="ORF">MPL3356_70391</name>
</gene>
<dbReference type="EMBL" id="CCMZ01000067">
    <property type="protein sequence ID" value="CDX27963.1"/>
    <property type="molecule type" value="Genomic_DNA"/>
</dbReference>
<dbReference type="InterPro" id="IPR052707">
    <property type="entry name" value="OsmC_Ohr_Peroxiredoxin"/>
</dbReference>
<dbReference type="AlphaFoldDB" id="A0A090ECW4"/>
<dbReference type="InterPro" id="IPR036102">
    <property type="entry name" value="OsmC/Ohrsf"/>
</dbReference>
<dbReference type="PANTHER" id="PTHR42830">
    <property type="entry name" value="OSMOTICALLY INDUCIBLE FAMILY PROTEIN"/>
    <property type="match status" value="1"/>
</dbReference>
<dbReference type="InterPro" id="IPR015946">
    <property type="entry name" value="KH_dom-like_a/b"/>
</dbReference>
<proteinExistence type="predicted"/>
<evidence type="ECO:0000256" key="1">
    <source>
        <dbReference type="SAM" id="MobiDB-lite"/>
    </source>
</evidence>
<dbReference type="SUPFAM" id="SSF82784">
    <property type="entry name" value="OsmC-like"/>
    <property type="match status" value="1"/>
</dbReference>
<dbReference type="InterPro" id="IPR003718">
    <property type="entry name" value="OsmC/Ohr_fam"/>
</dbReference>
<dbReference type="STRING" id="69974.MPLDJ20_110442"/>